<evidence type="ECO:0000256" key="1">
    <source>
        <dbReference type="SAM" id="Phobius"/>
    </source>
</evidence>
<gene>
    <name evidence="2" type="ORF">AVDCRST_MAG93-1965</name>
</gene>
<organism evidence="2">
    <name type="scientific">uncultured Chloroflexia bacterium</name>
    <dbReference type="NCBI Taxonomy" id="1672391"/>
    <lineage>
        <taxon>Bacteria</taxon>
        <taxon>Bacillati</taxon>
        <taxon>Chloroflexota</taxon>
        <taxon>Chloroflexia</taxon>
        <taxon>environmental samples</taxon>
    </lineage>
</organism>
<protein>
    <submittedName>
        <fullName evidence="2">Uncharacterized protein</fullName>
    </submittedName>
</protein>
<reference evidence="2" key="1">
    <citation type="submission" date="2020-02" db="EMBL/GenBank/DDBJ databases">
        <authorList>
            <person name="Meier V. D."/>
        </authorList>
    </citation>
    <scope>NUCLEOTIDE SEQUENCE</scope>
    <source>
        <strain evidence="2">AVDCRST_MAG93</strain>
    </source>
</reference>
<proteinExistence type="predicted"/>
<evidence type="ECO:0000313" key="2">
    <source>
        <dbReference type="EMBL" id="CAA9255843.1"/>
    </source>
</evidence>
<keyword evidence="1" id="KW-0472">Membrane</keyword>
<sequence>MASSTNPCPTRFRSAQPWQMTNERQEALGWWLATAVVGGAFVAGLLGGLEALL</sequence>
<dbReference type="AlphaFoldDB" id="A0A6J4IPH8"/>
<name>A0A6J4IPH8_9CHLR</name>
<accession>A0A6J4IPH8</accession>
<feature type="transmembrane region" description="Helical" evidence="1">
    <location>
        <begin position="28"/>
        <end position="49"/>
    </location>
</feature>
<dbReference type="EMBL" id="CADCTR010000669">
    <property type="protein sequence ID" value="CAA9255843.1"/>
    <property type="molecule type" value="Genomic_DNA"/>
</dbReference>
<keyword evidence="1" id="KW-1133">Transmembrane helix</keyword>
<keyword evidence="1" id="KW-0812">Transmembrane</keyword>